<keyword evidence="1" id="KW-0418">Kinase</keyword>
<reference evidence="1 2" key="1">
    <citation type="submission" date="2020-08" db="EMBL/GenBank/DDBJ databases">
        <title>Sequencing the genomes of 1000 actinobacteria strains.</title>
        <authorList>
            <person name="Klenk H.-P."/>
        </authorList>
    </citation>
    <scope>NUCLEOTIDE SEQUENCE [LARGE SCALE GENOMIC DNA]</scope>
    <source>
        <strain evidence="1 2">DSM 105369</strain>
    </source>
</reference>
<proteinExistence type="predicted"/>
<evidence type="ECO:0000313" key="1">
    <source>
        <dbReference type="EMBL" id="MBB2891324.1"/>
    </source>
</evidence>
<dbReference type="Gene3D" id="3.40.50.300">
    <property type="entry name" value="P-loop containing nucleotide triphosphate hydrolases"/>
    <property type="match status" value="1"/>
</dbReference>
<dbReference type="GO" id="GO:0016301">
    <property type="term" value="F:kinase activity"/>
    <property type="evidence" value="ECO:0007669"/>
    <property type="project" value="UniProtKB-KW"/>
</dbReference>
<comment type="caution">
    <text evidence="1">The sequence shown here is derived from an EMBL/GenBank/DDBJ whole genome shotgun (WGS) entry which is preliminary data.</text>
</comment>
<dbReference type="NCBIfam" id="NF005115">
    <property type="entry name" value="PRK06547.1"/>
    <property type="match status" value="1"/>
</dbReference>
<dbReference type="EMBL" id="JACHVQ010000001">
    <property type="protein sequence ID" value="MBB2891324.1"/>
    <property type="molecule type" value="Genomic_DNA"/>
</dbReference>
<keyword evidence="1" id="KW-0808">Transferase</keyword>
<organism evidence="1 2">
    <name type="scientific">Flexivirga oryzae</name>
    <dbReference type="NCBI Taxonomy" id="1794944"/>
    <lineage>
        <taxon>Bacteria</taxon>
        <taxon>Bacillati</taxon>
        <taxon>Actinomycetota</taxon>
        <taxon>Actinomycetes</taxon>
        <taxon>Micrococcales</taxon>
        <taxon>Dermacoccaceae</taxon>
        <taxon>Flexivirga</taxon>
    </lineage>
</organism>
<dbReference type="Proteomes" id="UP000559182">
    <property type="component" value="Unassembled WGS sequence"/>
</dbReference>
<sequence>MSDGPSAEQVDLVAGRARAIRTRPAIVAIDGRSGSGKTTFAAALAARLPDAGVVHLDHIYPGWDGLAATPALLAAQVLAPLRRHEPAAFRQFDWEHDEFGPLVAVSPAAVVIVEGAGSSVGLARPYADLRVWLDADDATRKHRALARDGDAYRPHWQRWALQEEQVFGADRTREHADLILRTQ</sequence>
<dbReference type="InterPro" id="IPR027417">
    <property type="entry name" value="P-loop_NTPase"/>
</dbReference>
<dbReference type="RefSeq" id="WP_343065755.1">
    <property type="nucleotide sequence ID" value="NZ_JACHVQ010000001.1"/>
</dbReference>
<dbReference type="AlphaFoldDB" id="A0A839N5J6"/>
<evidence type="ECO:0000313" key="2">
    <source>
        <dbReference type="Proteomes" id="UP000559182"/>
    </source>
</evidence>
<name>A0A839N5J6_9MICO</name>
<gene>
    <name evidence="1" type="ORF">FHU39_001308</name>
</gene>
<dbReference type="SUPFAM" id="SSF52540">
    <property type="entry name" value="P-loop containing nucleoside triphosphate hydrolases"/>
    <property type="match status" value="1"/>
</dbReference>
<accession>A0A839N5J6</accession>
<keyword evidence="2" id="KW-1185">Reference proteome</keyword>
<protein>
    <submittedName>
        <fullName evidence="1">Uridine kinase</fullName>
    </submittedName>
</protein>